<feature type="region of interest" description="Disordered" evidence="1">
    <location>
        <begin position="1"/>
        <end position="79"/>
    </location>
</feature>
<protein>
    <submittedName>
        <fullName evidence="2">Uncharacterized protein</fullName>
    </submittedName>
</protein>
<proteinExistence type="predicted"/>
<feature type="compositionally biased region" description="Gly residues" evidence="1">
    <location>
        <begin position="1"/>
        <end position="11"/>
    </location>
</feature>
<dbReference type="AlphaFoldDB" id="A0A6A6PCX4"/>
<evidence type="ECO:0000313" key="2">
    <source>
        <dbReference type="EMBL" id="KAF2461806.1"/>
    </source>
</evidence>
<feature type="compositionally biased region" description="Basic and acidic residues" evidence="1">
    <location>
        <begin position="22"/>
        <end position="37"/>
    </location>
</feature>
<organism evidence="2 3">
    <name type="scientific">Lineolata rhizophorae</name>
    <dbReference type="NCBI Taxonomy" id="578093"/>
    <lineage>
        <taxon>Eukaryota</taxon>
        <taxon>Fungi</taxon>
        <taxon>Dikarya</taxon>
        <taxon>Ascomycota</taxon>
        <taxon>Pezizomycotina</taxon>
        <taxon>Dothideomycetes</taxon>
        <taxon>Dothideomycetes incertae sedis</taxon>
        <taxon>Lineolatales</taxon>
        <taxon>Lineolataceae</taxon>
        <taxon>Lineolata</taxon>
    </lineage>
</organism>
<evidence type="ECO:0000256" key="1">
    <source>
        <dbReference type="SAM" id="MobiDB-lite"/>
    </source>
</evidence>
<keyword evidence="3" id="KW-1185">Reference proteome</keyword>
<evidence type="ECO:0000313" key="3">
    <source>
        <dbReference type="Proteomes" id="UP000799766"/>
    </source>
</evidence>
<reference evidence="2" key="1">
    <citation type="journal article" date="2020" name="Stud. Mycol.">
        <title>101 Dothideomycetes genomes: a test case for predicting lifestyles and emergence of pathogens.</title>
        <authorList>
            <person name="Haridas S."/>
            <person name="Albert R."/>
            <person name="Binder M."/>
            <person name="Bloem J."/>
            <person name="Labutti K."/>
            <person name="Salamov A."/>
            <person name="Andreopoulos B."/>
            <person name="Baker S."/>
            <person name="Barry K."/>
            <person name="Bills G."/>
            <person name="Bluhm B."/>
            <person name="Cannon C."/>
            <person name="Castanera R."/>
            <person name="Culley D."/>
            <person name="Daum C."/>
            <person name="Ezra D."/>
            <person name="Gonzalez J."/>
            <person name="Henrissat B."/>
            <person name="Kuo A."/>
            <person name="Liang C."/>
            <person name="Lipzen A."/>
            <person name="Lutzoni F."/>
            <person name="Magnuson J."/>
            <person name="Mondo S."/>
            <person name="Nolan M."/>
            <person name="Ohm R."/>
            <person name="Pangilinan J."/>
            <person name="Park H.-J."/>
            <person name="Ramirez L."/>
            <person name="Alfaro M."/>
            <person name="Sun H."/>
            <person name="Tritt A."/>
            <person name="Yoshinaga Y."/>
            <person name="Zwiers L.-H."/>
            <person name="Turgeon B."/>
            <person name="Goodwin S."/>
            <person name="Spatafora J."/>
            <person name="Crous P."/>
            <person name="Grigoriev I."/>
        </authorList>
    </citation>
    <scope>NUCLEOTIDE SEQUENCE</scope>
    <source>
        <strain evidence="2">ATCC 16933</strain>
    </source>
</reference>
<dbReference type="Proteomes" id="UP000799766">
    <property type="component" value="Unassembled WGS sequence"/>
</dbReference>
<sequence length="79" mass="8015">MQNGGIVGGGDGDGEEALAPGVKREGKKRIESEHVEGDEVATDQGPSEAAAQNGEAQQTNLNLNGEGSDGPAEDNLIDI</sequence>
<dbReference type="EMBL" id="MU001670">
    <property type="protein sequence ID" value="KAF2461806.1"/>
    <property type="molecule type" value="Genomic_DNA"/>
</dbReference>
<accession>A0A6A6PCX4</accession>
<gene>
    <name evidence="2" type="ORF">BDY21DRAFT_329706</name>
</gene>
<feature type="compositionally biased region" description="Polar residues" evidence="1">
    <location>
        <begin position="54"/>
        <end position="65"/>
    </location>
</feature>
<name>A0A6A6PCX4_9PEZI</name>